<feature type="region of interest" description="Disordered" evidence="1">
    <location>
        <begin position="64"/>
        <end position="111"/>
    </location>
</feature>
<dbReference type="AlphaFoldDB" id="A0A9P6CKX2"/>
<dbReference type="Proteomes" id="UP000807469">
    <property type="component" value="Unassembled WGS sequence"/>
</dbReference>
<name>A0A9P6CKX2_9AGAR</name>
<comment type="caution">
    <text evidence="2">The sequence shown here is derived from an EMBL/GenBank/DDBJ whole genome shotgun (WGS) entry which is preliminary data.</text>
</comment>
<reference evidence="2" key="1">
    <citation type="submission" date="2020-11" db="EMBL/GenBank/DDBJ databases">
        <authorList>
            <consortium name="DOE Joint Genome Institute"/>
            <person name="Ahrendt S."/>
            <person name="Riley R."/>
            <person name="Andreopoulos W."/>
            <person name="Labutti K."/>
            <person name="Pangilinan J."/>
            <person name="Ruiz-Duenas F.J."/>
            <person name="Barrasa J.M."/>
            <person name="Sanchez-Garcia M."/>
            <person name="Camarero S."/>
            <person name="Miyauchi S."/>
            <person name="Serrano A."/>
            <person name="Linde D."/>
            <person name="Babiker R."/>
            <person name="Drula E."/>
            <person name="Ayuso-Fernandez I."/>
            <person name="Pacheco R."/>
            <person name="Padilla G."/>
            <person name="Ferreira P."/>
            <person name="Barriuso J."/>
            <person name="Kellner H."/>
            <person name="Castanera R."/>
            <person name="Alfaro M."/>
            <person name="Ramirez L."/>
            <person name="Pisabarro A.G."/>
            <person name="Kuo A."/>
            <person name="Tritt A."/>
            <person name="Lipzen A."/>
            <person name="He G."/>
            <person name="Yan M."/>
            <person name="Ng V."/>
            <person name="Cullen D."/>
            <person name="Martin F."/>
            <person name="Rosso M.-N."/>
            <person name="Henrissat B."/>
            <person name="Hibbett D."/>
            <person name="Martinez A.T."/>
            <person name="Grigoriev I.V."/>
        </authorList>
    </citation>
    <scope>NUCLEOTIDE SEQUENCE</scope>
    <source>
        <strain evidence="2">CIRM-BRFM 674</strain>
    </source>
</reference>
<keyword evidence="3" id="KW-1185">Reference proteome</keyword>
<evidence type="ECO:0000313" key="3">
    <source>
        <dbReference type="Proteomes" id="UP000807469"/>
    </source>
</evidence>
<accession>A0A9P6CKX2</accession>
<protein>
    <submittedName>
        <fullName evidence="2">Uncharacterized protein</fullName>
    </submittedName>
</protein>
<proteinExistence type="predicted"/>
<evidence type="ECO:0000256" key="1">
    <source>
        <dbReference type="SAM" id="MobiDB-lite"/>
    </source>
</evidence>
<organism evidence="2 3">
    <name type="scientific">Pholiota conissans</name>
    <dbReference type="NCBI Taxonomy" id="109636"/>
    <lineage>
        <taxon>Eukaryota</taxon>
        <taxon>Fungi</taxon>
        <taxon>Dikarya</taxon>
        <taxon>Basidiomycota</taxon>
        <taxon>Agaricomycotina</taxon>
        <taxon>Agaricomycetes</taxon>
        <taxon>Agaricomycetidae</taxon>
        <taxon>Agaricales</taxon>
        <taxon>Agaricineae</taxon>
        <taxon>Strophariaceae</taxon>
        <taxon>Pholiota</taxon>
    </lineage>
</organism>
<feature type="non-terminal residue" evidence="2">
    <location>
        <position position="1"/>
    </location>
</feature>
<dbReference type="EMBL" id="MU155984">
    <property type="protein sequence ID" value="KAF9470466.1"/>
    <property type="molecule type" value="Genomic_DNA"/>
</dbReference>
<sequence>PRVLYATYAIHVFTTKKILSSRARCACQTIYSPPPCCQRNGPVHTPVSPPWWRRLSVERVGSISTTNDAAARHPPNGRTDALPPIGKLEVNSLHLGGPGNSASRKMERREGANADADECEWCTKEYERGGGSTSLIFFRGSHVMSPRRYGRREGTAGESG</sequence>
<evidence type="ECO:0000313" key="2">
    <source>
        <dbReference type="EMBL" id="KAF9470466.1"/>
    </source>
</evidence>
<gene>
    <name evidence="2" type="ORF">BDN70DRAFT_902084</name>
</gene>